<dbReference type="SUPFAM" id="SSF50475">
    <property type="entry name" value="FMN-binding split barrel"/>
    <property type="match status" value="1"/>
</dbReference>
<dbReference type="GO" id="GO:0005829">
    <property type="term" value="C:cytosol"/>
    <property type="evidence" value="ECO:0007669"/>
    <property type="project" value="TreeGrafter"/>
</dbReference>
<dbReference type="RefSeq" id="WP_144567171.1">
    <property type="nucleotide sequence ID" value="NZ_VIVN01000012.1"/>
</dbReference>
<name>A0A561CXG8_9BACI</name>
<dbReference type="InterPro" id="IPR002830">
    <property type="entry name" value="UbiD"/>
</dbReference>
<evidence type="ECO:0000256" key="1">
    <source>
        <dbReference type="ARBA" id="ARBA00010021"/>
    </source>
</evidence>
<comment type="catalytic activity">
    <reaction evidence="4">
        <text>4-hydroxybenzoate + H(+) = phenol + CO2</text>
        <dbReference type="Rhea" id="RHEA:10876"/>
        <dbReference type="ChEBI" id="CHEBI:15378"/>
        <dbReference type="ChEBI" id="CHEBI:15882"/>
        <dbReference type="ChEBI" id="CHEBI:16526"/>
        <dbReference type="ChEBI" id="CHEBI:17879"/>
        <dbReference type="EC" id="4.1.1.61"/>
    </reaction>
</comment>
<keyword evidence="13" id="KW-1185">Reference proteome</keyword>
<dbReference type="SUPFAM" id="SSF143968">
    <property type="entry name" value="UbiD C-terminal domain-like"/>
    <property type="match status" value="1"/>
</dbReference>
<dbReference type="GO" id="GO:0018799">
    <property type="term" value="F:4-hydroxybenzoate decarboxylase activity"/>
    <property type="evidence" value="ECO:0007669"/>
    <property type="project" value="UniProtKB-EC"/>
</dbReference>
<dbReference type="PANTHER" id="PTHR30108">
    <property type="entry name" value="3-OCTAPRENYL-4-HYDROXYBENZOATE CARBOXY-LYASE-RELATED"/>
    <property type="match status" value="1"/>
</dbReference>
<feature type="domain" description="3-octaprenyl-4-hydroxybenzoate carboxy-lyase-like C-terminal" evidence="11">
    <location>
        <begin position="300"/>
        <end position="420"/>
    </location>
</feature>
<proteinExistence type="inferred from homology"/>
<dbReference type="FunFam" id="3.40.1670.10:FF:000003">
    <property type="entry name" value="Phenolic acid decarboxylase"/>
    <property type="match status" value="1"/>
</dbReference>
<comment type="similarity">
    <text evidence="1">Belongs to the UbiD family.</text>
</comment>
<comment type="caution">
    <text evidence="12">The sequence shown here is derived from an EMBL/GenBank/DDBJ whole genome shotgun (WGS) entry which is preliminary data.</text>
</comment>
<dbReference type="InterPro" id="IPR049381">
    <property type="entry name" value="UbiD-like_C"/>
</dbReference>
<reference evidence="12 13" key="1">
    <citation type="submission" date="2019-06" db="EMBL/GenBank/DDBJ databases">
        <title>Sorghum-associated microbial communities from plants grown in Nebraska, USA.</title>
        <authorList>
            <person name="Schachtman D."/>
        </authorList>
    </citation>
    <scope>NUCLEOTIDE SEQUENCE [LARGE SCALE GENOMIC DNA]</scope>
    <source>
        <strain evidence="12 13">2482</strain>
    </source>
</reference>
<feature type="domain" description="3-octaprenyl-4-hydroxybenzoate carboxy-lyase-like Rift-related" evidence="9">
    <location>
        <begin position="95"/>
        <end position="292"/>
    </location>
</feature>
<protein>
    <recommendedName>
        <fullName evidence="6">Phenolic acid decarboxylase</fullName>
        <ecNumber evidence="5">4.1.1.61</ecNumber>
    </recommendedName>
    <alternativeName>
        <fullName evidence="7">4-hydroxybenzoate decarboxylase</fullName>
    </alternativeName>
    <alternativeName>
        <fullName evidence="8">Phenolic acid decarboxylase subunit C</fullName>
    </alternativeName>
</protein>
<evidence type="ECO:0000313" key="12">
    <source>
        <dbReference type="EMBL" id="TWD95752.1"/>
    </source>
</evidence>
<evidence type="ECO:0000259" key="9">
    <source>
        <dbReference type="Pfam" id="PF01977"/>
    </source>
</evidence>
<evidence type="ECO:0000256" key="8">
    <source>
        <dbReference type="ARBA" id="ARBA00079372"/>
    </source>
</evidence>
<evidence type="ECO:0000256" key="2">
    <source>
        <dbReference type="ARBA" id="ARBA00022575"/>
    </source>
</evidence>
<evidence type="ECO:0000313" key="13">
    <source>
        <dbReference type="Proteomes" id="UP000319671"/>
    </source>
</evidence>
<dbReference type="NCBIfam" id="TIGR00148">
    <property type="entry name" value="UbiD family decarboxylase"/>
    <property type="match status" value="1"/>
</dbReference>
<keyword evidence="2" id="KW-0216">Detoxification</keyword>
<feature type="domain" description="3-octaprenyl-4-hydroxybenzoate carboxy-lyase-like N-terminal" evidence="10">
    <location>
        <begin position="10"/>
        <end position="86"/>
    </location>
</feature>
<evidence type="ECO:0000259" key="10">
    <source>
        <dbReference type="Pfam" id="PF20695"/>
    </source>
</evidence>
<evidence type="ECO:0000256" key="3">
    <source>
        <dbReference type="ARBA" id="ARBA00022797"/>
    </source>
</evidence>
<dbReference type="Pfam" id="PF20696">
    <property type="entry name" value="UbiD_C"/>
    <property type="match status" value="1"/>
</dbReference>
<dbReference type="Gene3D" id="3.40.1670.10">
    <property type="entry name" value="UbiD C-terminal domain-like"/>
    <property type="match status" value="1"/>
</dbReference>
<dbReference type="GO" id="GO:0009636">
    <property type="term" value="P:response to toxic substance"/>
    <property type="evidence" value="ECO:0007669"/>
    <property type="project" value="UniProtKB-KW"/>
</dbReference>
<dbReference type="Pfam" id="PF01977">
    <property type="entry name" value="UbiD"/>
    <property type="match status" value="1"/>
</dbReference>
<evidence type="ECO:0000259" key="11">
    <source>
        <dbReference type="Pfam" id="PF20696"/>
    </source>
</evidence>
<dbReference type="GO" id="GO:0006744">
    <property type="term" value="P:ubiquinone biosynthetic process"/>
    <property type="evidence" value="ECO:0007669"/>
    <property type="project" value="TreeGrafter"/>
</dbReference>
<evidence type="ECO:0000256" key="4">
    <source>
        <dbReference type="ARBA" id="ARBA00052687"/>
    </source>
</evidence>
<evidence type="ECO:0000256" key="5">
    <source>
        <dbReference type="ARBA" id="ARBA00066414"/>
    </source>
</evidence>
<keyword evidence="3" id="KW-0058">Aromatic hydrocarbons catabolism</keyword>
<gene>
    <name evidence="12" type="ORF">FB550_112114</name>
</gene>
<dbReference type="Proteomes" id="UP000319671">
    <property type="component" value="Unassembled WGS sequence"/>
</dbReference>
<sequence length="460" mass="51083">MRAKTFRTWLQHLQSEGRLAVINRNVSLQYEIAAVSKKLDGKKATYFTNVEDYSIPVVSGICSSREDFAEALETDQYGIIHKFNEAVASPTPCRLVNDAEAPVKENIILGDIDLMKLLPIPVHHEKDSGNYITAGLFIVRDPETRKQNVAIHRLQVSGKDKLGVLLLPRHTFHLFKEAEEAGRALECAIAIGVDPVTLLASQASTPYGVDELEIAGSLRGEPLEVVRCETVDIDVPASAEIVLEGRILPHVREPEGPFGEFPKYYGPRSNKEVVQISAVTHRNNPIFYTIVPACYEHFLLGGIPREASLFQSIRQTVPGVKAVHMSPGGTCRYHAIVSIKKRTQGEAKNAIIAAFANSFDIKHVIVVDEEIDIFNMEEVEWVIATRFQAQKDLVLIHESQGSKLDPSTEDGVGSKMGLDCTVPLNSEPMRYLPVYIPGYNEVKTEDYVDFKASIKAEHLE</sequence>
<dbReference type="AlphaFoldDB" id="A0A561CXG8"/>
<dbReference type="InterPro" id="IPR048304">
    <property type="entry name" value="UbiD_Rift_dom"/>
</dbReference>
<dbReference type="EC" id="4.1.1.61" evidence="5"/>
<organism evidence="12 13">
    <name type="scientific">Neobacillus bataviensis</name>
    <dbReference type="NCBI Taxonomy" id="220685"/>
    <lineage>
        <taxon>Bacteria</taxon>
        <taxon>Bacillati</taxon>
        <taxon>Bacillota</taxon>
        <taxon>Bacilli</taxon>
        <taxon>Bacillales</taxon>
        <taxon>Bacillaceae</taxon>
        <taxon>Neobacillus</taxon>
    </lineage>
</organism>
<evidence type="ECO:0000256" key="7">
    <source>
        <dbReference type="ARBA" id="ARBA00078055"/>
    </source>
</evidence>
<dbReference type="InterPro" id="IPR049383">
    <property type="entry name" value="UbiD-like_N"/>
</dbReference>
<dbReference type="EMBL" id="VIVN01000012">
    <property type="protein sequence ID" value="TWD95752.1"/>
    <property type="molecule type" value="Genomic_DNA"/>
</dbReference>
<dbReference type="Pfam" id="PF20695">
    <property type="entry name" value="UbiD_N"/>
    <property type="match status" value="1"/>
</dbReference>
<accession>A0A561CXG8</accession>
<evidence type="ECO:0000256" key="6">
    <source>
        <dbReference type="ARBA" id="ARBA00072018"/>
    </source>
</evidence>
<dbReference type="GO" id="GO:0008694">
    <property type="term" value="F:4-hydroxy-3-polyprenylbenzoate decarboxylase activity"/>
    <property type="evidence" value="ECO:0007669"/>
    <property type="project" value="TreeGrafter"/>
</dbReference>
<dbReference type="PANTHER" id="PTHR30108:SF17">
    <property type="entry name" value="FERULIC ACID DECARBOXYLASE 1"/>
    <property type="match status" value="1"/>
</dbReference>